<evidence type="ECO:0000313" key="3">
    <source>
        <dbReference type="EMBL" id="TCC50585.1"/>
    </source>
</evidence>
<dbReference type="InterPro" id="IPR029058">
    <property type="entry name" value="AB_hydrolase_fold"/>
</dbReference>
<proteinExistence type="predicted"/>
<keyword evidence="1 3" id="KW-0378">Hydrolase</keyword>
<dbReference type="Gene3D" id="3.40.50.1820">
    <property type="entry name" value="alpha/beta hydrolase"/>
    <property type="match status" value="1"/>
</dbReference>
<dbReference type="Proteomes" id="UP000293342">
    <property type="component" value="Unassembled WGS sequence"/>
</dbReference>
<feature type="domain" description="AB hydrolase-1" evidence="2">
    <location>
        <begin position="28"/>
        <end position="279"/>
    </location>
</feature>
<accession>A0A4R0K6C6</accession>
<dbReference type="RefSeq" id="WP_131513200.1">
    <property type="nucleotide sequence ID" value="NZ_SJKD01000002.1"/>
</dbReference>
<dbReference type="InterPro" id="IPR000639">
    <property type="entry name" value="Epox_hydrolase-like"/>
</dbReference>
<dbReference type="Pfam" id="PF12697">
    <property type="entry name" value="Abhydrolase_6"/>
    <property type="match status" value="1"/>
</dbReference>
<evidence type="ECO:0000259" key="2">
    <source>
        <dbReference type="Pfam" id="PF12697"/>
    </source>
</evidence>
<dbReference type="OrthoDB" id="9812774at2"/>
<reference evidence="3 4" key="1">
    <citation type="submission" date="2019-02" db="EMBL/GenBank/DDBJ databases">
        <title>Kribbella capetownensis sp. nov. and Kribbella speibonae sp. nov., isolated from soil.</title>
        <authorList>
            <person name="Curtis S.M."/>
            <person name="Norton I."/>
            <person name="Everest G.J."/>
            <person name="Meyers P.R."/>
        </authorList>
    </citation>
    <scope>NUCLEOTIDE SEQUENCE [LARGE SCALE GENOMIC DNA]</scope>
    <source>
        <strain evidence="3 4">YM53</strain>
    </source>
</reference>
<name>A0A4R0K6C6_9ACTN</name>
<dbReference type="GO" id="GO:0016787">
    <property type="term" value="F:hydrolase activity"/>
    <property type="evidence" value="ECO:0007669"/>
    <property type="project" value="UniProtKB-KW"/>
</dbReference>
<dbReference type="EMBL" id="SJKD01000002">
    <property type="protein sequence ID" value="TCC50585.1"/>
    <property type="molecule type" value="Genomic_DNA"/>
</dbReference>
<evidence type="ECO:0000313" key="4">
    <source>
        <dbReference type="Proteomes" id="UP000293342"/>
    </source>
</evidence>
<protein>
    <submittedName>
        <fullName evidence="3">Alpha/beta hydrolase</fullName>
    </submittedName>
</protein>
<dbReference type="InterPro" id="IPR000073">
    <property type="entry name" value="AB_hydrolase_1"/>
</dbReference>
<dbReference type="SUPFAM" id="SSF53474">
    <property type="entry name" value="alpha/beta-Hydrolases"/>
    <property type="match status" value="1"/>
</dbReference>
<comment type="caution">
    <text evidence="3">The sequence shown here is derived from an EMBL/GenBank/DDBJ whole genome shotgun (WGS) entry which is preliminary data.</text>
</comment>
<sequence length="305" mass="33758">MKLEHQYADVGEVRLHYVRAGDRAGRKILLIHGWPETWYAWRHVIDELAEADGIDVVAPDLRGLGDSSRPADGYDKWTIAADLFRLVQSLWPTQPVLVVGHDWGGVVAFDLAVQLGQQTAGLAVLDVTIPVEADDGVVDFSQGGRRWHHAFHQTPDLPEQLISGREREYYTWFYTHFAAERFAGLDAAVIAEYLRCYGSAAGTKPGLAYYRALPEDRRRHTELPRPTLQVPVLAIGGDSGAGRGLEPGLSLQGFADDVTSEVISNCGHWLMEEQPAAVTRLLEAFADLVHAGWTRHTGENLDTSQ</sequence>
<dbReference type="PANTHER" id="PTHR43329">
    <property type="entry name" value="EPOXIDE HYDROLASE"/>
    <property type="match status" value="1"/>
</dbReference>
<keyword evidence="4" id="KW-1185">Reference proteome</keyword>
<gene>
    <name evidence="3" type="ORF">E0H75_10250</name>
</gene>
<organism evidence="3 4">
    <name type="scientific">Kribbella capetownensis</name>
    <dbReference type="NCBI Taxonomy" id="1572659"/>
    <lineage>
        <taxon>Bacteria</taxon>
        <taxon>Bacillati</taxon>
        <taxon>Actinomycetota</taxon>
        <taxon>Actinomycetes</taxon>
        <taxon>Propionibacteriales</taxon>
        <taxon>Kribbellaceae</taxon>
        <taxon>Kribbella</taxon>
    </lineage>
</organism>
<evidence type="ECO:0000256" key="1">
    <source>
        <dbReference type="ARBA" id="ARBA00022801"/>
    </source>
</evidence>
<dbReference type="AlphaFoldDB" id="A0A4R0K6C6"/>
<dbReference type="PRINTS" id="PR00412">
    <property type="entry name" value="EPOXHYDRLASE"/>
</dbReference>